<accession>A0A2J7ZVN5</accession>
<name>A0A2J7ZVN5_9CHLO</name>
<dbReference type="EMBL" id="PGGS01000399">
    <property type="protein sequence ID" value="PNH04332.1"/>
    <property type="molecule type" value="Genomic_DNA"/>
</dbReference>
<gene>
    <name evidence="1" type="ORF">TSOC_009507</name>
</gene>
<dbReference type="Proteomes" id="UP000236333">
    <property type="component" value="Unassembled WGS sequence"/>
</dbReference>
<dbReference type="AlphaFoldDB" id="A0A2J7ZVN5"/>
<organism evidence="1 2">
    <name type="scientific">Tetrabaena socialis</name>
    <dbReference type="NCBI Taxonomy" id="47790"/>
    <lineage>
        <taxon>Eukaryota</taxon>
        <taxon>Viridiplantae</taxon>
        <taxon>Chlorophyta</taxon>
        <taxon>core chlorophytes</taxon>
        <taxon>Chlorophyceae</taxon>
        <taxon>CS clade</taxon>
        <taxon>Chlamydomonadales</taxon>
        <taxon>Tetrabaenaceae</taxon>
        <taxon>Tetrabaena</taxon>
    </lineage>
</organism>
<evidence type="ECO:0000313" key="1">
    <source>
        <dbReference type="EMBL" id="PNH04332.1"/>
    </source>
</evidence>
<comment type="caution">
    <text evidence="1">The sequence shown here is derived from an EMBL/GenBank/DDBJ whole genome shotgun (WGS) entry which is preliminary data.</text>
</comment>
<reference evidence="1 2" key="1">
    <citation type="journal article" date="2017" name="Mol. Biol. Evol.">
        <title>The 4-celled Tetrabaena socialis nuclear genome reveals the essential components for genetic control of cell number at the origin of multicellularity in the volvocine lineage.</title>
        <authorList>
            <person name="Featherston J."/>
            <person name="Arakaki Y."/>
            <person name="Hanschen E.R."/>
            <person name="Ferris P.J."/>
            <person name="Michod R.E."/>
            <person name="Olson B.J.S.C."/>
            <person name="Nozaki H."/>
            <person name="Durand P.M."/>
        </authorList>
    </citation>
    <scope>NUCLEOTIDE SEQUENCE [LARGE SCALE GENOMIC DNA]</scope>
    <source>
        <strain evidence="1 2">NIES-571</strain>
    </source>
</reference>
<keyword evidence="2" id="KW-1185">Reference proteome</keyword>
<proteinExistence type="predicted"/>
<protein>
    <submittedName>
        <fullName evidence="1">Uncharacterized protein</fullName>
    </submittedName>
</protein>
<sequence length="143" mass="14236">MGALAALAYVHVDPLVATPDPASNFDPARSPDPSCHPTCLKAAATPDASVMRPPSREPSAGACRGCALCIAPPAALALLLVLAATRGASAARCYASLSAADFPHCSLLSPSFALHWAVRGGNVTLGMDADTGGGWIGGRAAGS</sequence>
<evidence type="ECO:0000313" key="2">
    <source>
        <dbReference type="Proteomes" id="UP000236333"/>
    </source>
</evidence>